<feature type="compositionally biased region" description="Basic and acidic residues" evidence="5">
    <location>
        <begin position="122"/>
        <end position="133"/>
    </location>
</feature>
<dbReference type="Gene3D" id="2.170.150.80">
    <property type="entry name" value="NAC domain"/>
    <property type="match status" value="1"/>
</dbReference>
<keyword evidence="3" id="KW-0804">Transcription</keyword>
<keyword evidence="7" id="KW-1185">Reference proteome</keyword>
<dbReference type="InterPro" id="IPR036093">
    <property type="entry name" value="NAC_dom_sf"/>
</dbReference>
<name>A0ABM4U1P5_COFAR</name>
<reference evidence="8" key="1">
    <citation type="submission" date="2025-08" db="UniProtKB">
        <authorList>
            <consortium name="RefSeq"/>
        </authorList>
    </citation>
    <scope>IDENTIFICATION</scope>
    <source>
        <tissue evidence="8">Leaves</tissue>
    </source>
</reference>
<accession>A0ABM4U1P5</accession>
<dbReference type="Proteomes" id="UP001652660">
    <property type="component" value="Chromosome 4c"/>
</dbReference>
<dbReference type="SUPFAM" id="SSF101941">
    <property type="entry name" value="NAC domain"/>
    <property type="match status" value="1"/>
</dbReference>
<dbReference type="GeneID" id="113740097"/>
<dbReference type="PANTHER" id="PTHR31719:SF43">
    <property type="entry name" value="NAC TRANSCRIPTION FACTOR 56"/>
    <property type="match status" value="1"/>
</dbReference>
<evidence type="ECO:0000256" key="5">
    <source>
        <dbReference type="SAM" id="MobiDB-lite"/>
    </source>
</evidence>
<keyword evidence="4" id="KW-0539">Nucleus</keyword>
<evidence type="ECO:0000259" key="6">
    <source>
        <dbReference type="PROSITE" id="PS51005"/>
    </source>
</evidence>
<evidence type="ECO:0000256" key="1">
    <source>
        <dbReference type="ARBA" id="ARBA00023015"/>
    </source>
</evidence>
<proteinExistence type="predicted"/>
<sequence>MFCLDKGEESCYLFTIRDLRYENSERTARTTKDGRGHWRMTSKRTPLFEADRSNLNQKNTLVYHLTKPPRPGVPSNKDLKTNWIMHEFVLDRSLYDCCQIPSASTNKLKQVVLCRIYERNKAEAEQEKSRTDQDSTSLRIRDAGGSSVGIERRETCTKRKQRPTSTPEKGT</sequence>
<dbReference type="InterPro" id="IPR003441">
    <property type="entry name" value="NAC-dom"/>
</dbReference>
<evidence type="ECO:0000313" key="7">
    <source>
        <dbReference type="Proteomes" id="UP001652660"/>
    </source>
</evidence>
<dbReference type="PROSITE" id="PS51005">
    <property type="entry name" value="NAC"/>
    <property type="match status" value="1"/>
</dbReference>
<evidence type="ECO:0000256" key="2">
    <source>
        <dbReference type="ARBA" id="ARBA00023125"/>
    </source>
</evidence>
<organism evidence="7 8">
    <name type="scientific">Coffea arabica</name>
    <name type="common">Arabian coffee</name>
    <dbReference type="NCBI Taxonomy" id="13443"/>
    <lineage>
        <taxon>Eukaryota</taxon>
        <taxon>Viridiplantae</taxon>
        <taxon>Streptophyta</taxon>
        <taxon>Embryophyta</taxon>
        <taxon>Tracheophyta</taxon>
        <taxon>Spermatophyta</taxon>
        <taxon>Magnoliopsida</taxon>
        <taxon>eudicotyledons</taxon>
        <taxon>Gunneridae</taxon>
        <taxon>Pentapetalae</taxon>
        <taxon>asterids</taxon>
        <taxon>lamiids</taxon>
        <taxon>Gentianales</taxon>
        <taxon>Rubiaceae</taxon>
        <taxon>Ixoroideae</taxon>
        <taxon>Gardenieae complex</taxon>
        <taxon>Bertiereae - Coffeeae clade</taxon>
        <taxon>Coffeeae</taxon>
        <taxon>Coffea</taxon>
    </lineage>
</organism>
<keyword evidence="1" id="KW-0805">Transcription regulation</keyword>
<evidence type="ECO:0000256" key="4">
    <source>
        <dbReference type="ARBA" id="ARBA00023242"/>
    </source>
</evidence>
<dbReference type="RefSeq" id="XP_071901204.1">
    <property type="nucleotide sequence ID" value="XM_072045103.1"/>
</dbReference>
<feature type="domain" description="NAC" evidence="6">
    <location>
        <begin position="1"/>
        <end position="119"/>
    </location>
</feature>
<gene>
    <name evidence="8" type="primary">LOC113740097</name>
</gene>
<dbReference type="PANTHER" id="PTHR31719">
    <property type="entry name" value="NAC TRANSCRIPTION FACTOR 56"/>
    <property type="match status" value="1"/>
</dbReference>
<keyword evidence="2" id="KW-0238">DNA-binding</keyword>
<dbReference type="Pfam" id="PF02365">
    <property type="entry name" value="NAM"/>
    <property type="match status" value="1"/>
</dbReference>
<feature type="region of interest" description="Disordered" evidence="5">
    <location>
        <begin position="122"/>
        <end position="171"/>
    </location>
</feature>
<evidence type="ECO:0000256" key="3">
    <source>
        <dbReference type="ARBA" id="ARBA00023163"/>
    </source>
</evidence>
<evidence type="ECO:0000313" key="8">
    <source>
        <dbReference type="RefSeq" id="XP_071901204.1"/>
    </source>
</evidence>
<protein>
    <submittedName>
        <fullName evidence="8">NAC transcription factor 25-like</fullName>
    </submittedName>
</protein>